<comment type="caution">
    <text evidence="2">The sequence shown here is derived from an EMBL/GenBank/DDBJ whole genome shotgun (WGS) entry which is preliminary data.</text>
</comment>
<accession>A0A5A7U7C8</accession>
<dbReference type="EMBL" id="SSTD01018505">
    <property type="protein sequence ID" value="TYJ97958.1"/>
    <property type="molecule type" value="Genomic_DNA"/>
</dbReference>
<sequence length="106" mass="12380">MSDGKARLSGSKRKRGSQREGELKVIHMALECMNDQLRTIAEWPARTLTNDTHVCQEFLRLLRKMPNLSSLDRALCQRELMSHIDDMRGFVEMTDDERKNFCRVLL</sequence>
<gene>
    <name evidence="3" type="ORF">E5676_scaffold234G00620</name>
    <name evidence="2" type="ORF">E6C27_scaffold60G00170</name>
</gene>
<dbReference type="Proteomes" id="UP000321393">
    <property type="component" value="Unassembled WGS sequence"/>
</dbReference>
<evidence type="ECO:0000313" key="2">
    <source>
        <dbReference type="EMBL" id="KAA0051652.1"/>
    </source>
</evidence>
<organism evidence="2 4">
    <name type="scientific">Cucumis melo var. makuwa</name>
    <name type="common">Oriental melon</name>
    <dbReference type="NCBI Taxonomy" id="1194695"/>
    <lineage>
        <taxon>Eukaryota</taxon>
        <taxon>Viridiplantae</taxon>
        <taxon>Streptophyta</taxon>
        <taxon>Embryophyta</taxon>
        <taxon>Tracheophyta</taxon>
        <taxon>Spermatophyta</taxon>
        <taxon>Magnoliopsida</taxon>
        <taxon>eudicotyledons</taxon>
        <taxon>Gunneridae</taxon>
        <taxon>Pentapetalae</taxon>
        <taxon>rosids</taxon>
        <taxon>fabids</taxon>
        <taxon>Cucurbitales</taxon>
        <taxon>Cucurbitaceae</taxon>
        <taxon>Benincaseae</taxon>
        <taxon>Cucumis</taxon>
    </lineage>
</organism>
<proteinExistence type="predicted"/>
<protein>
    <submittedName>
        <fullName evidence="2">Retrotransposon protein</fullName>
    </submittedName>
</protein>
<evidence type="ECO:0000256" key="1">
    <source>
        <dbReference type="SAM" id="MobiDB-lite"/>
    </source>
</evidence>
<evidence type="ECO:0000313" key="5">
    <source>
        <dbReference type="Proteomes" id="UP000321947"/>
    </source>
</evidence>
<dbReference type="AlphaFoldDB" id="A0A5A7U7C8"/>
<name>A0A5A7U7C8_CUCMM</name>
<dbReference type="EMBL" id="SSTE01011134">
    <property type="protein sequence ID" value="KAA0051652.1"/>
    <property type="molecule type" value="Genomic_DNA"/>
</dbReference>
<evidence type="ECO:0000313" key="3">
    <source>
        <dbReference type="EMBL" id="TYJ97958.1"/>
    </source>
</evidence>
<dbReference type="Proteomes" id="UP000321947">
    <property type="component" value="Unassembled WGS sequence"/>
</dbReference>
<reference evidence="4 5" key="1">
    <citation type="submission" date="2019-08" db="EMBL/GenBank/DDBJ databases">
        <title>Draft genome sequences of two oriental melons (Cucumis melo L. var makuwa).</title>
        <authorList>
            <person name="Kwon S.-Y."/>
        </authorList>
    </citation>
    <scope>NUCLEOTIDE SEQUENCE [LARGE SCALE GENOMIC DNA]</scope>
    <source>
        <strain evidence="5">cv. Chang Bougi</strain>
        <strain evidence="4">cv. SW 3</strain>
        <tissue evidence="2">Leaf</tissue>
    </source>
</reference>
<feature type="region of interest" description="Disordered" evidence="1">
    <location>
        <begin position="1"/>
        <end position="20"/>
    </location>
</feature>
<evidence type="ECO:0000313" key="4">
    <source>
        <dbReference type="Proteomes" id="UP000321393"/>
    </source>
</evidence>